<proteinExistence type="predicted"/>
<evidence type="ECO:0000313" key="2">
    <source>
        <dbReference type="Proteomes" id="UP001453229"/>
    </source>
</evidence>
<keyword evidence="2" id="KW-1185">Reference proteome</keyword>
<evidence type="ECO:0000313" key="1">
    <source>
        <dbReference type="EMBL" id="XAD54122.1"/>
    </source>
</evidence>
<gene>
    <name evidence="1" type="ORF">AAGT95_20220</name>
</gene>
<accession>A0ABZ3CSI3</accession>
<sequence>MFRRYIVKIKQAGTLHQHFIVTDTHHGNQTVGVHHHEAKATEHMELLNSLETSGPGIWNLLEREAESS</sequence>
<dbReference type="EMBL" id="CP151919">
    <property type="protein sequence ID" value="XAD54122.1"/>
    <property type="molecule type" value="Genomic_DNA"/>
</dbReference>
<dbReference type="Proteomes" id="UP001453229">
    <property type="component" value="Chromosome"/>
</dbReference>
<reference evidence="1 2" key="1">
    <citation type="submission" date="2024-04" db="EMBL/GenBank/DDBJ databases">
        <title>Salinicola lusitanus LLJ914,a marine bacterium isolated from the Okinawa Trough.</title>
        <authorList>
            <person name="Li J."/>
        </authorList>
    </citation>
    <scope>NUCLEOTIDE SEQUENCE [LARGE SCALE GENOMIC DNA]</scope>
    <source>
        <strain evidence="1 2">LLJ914</strain>
    </source>
</reference>
<dbReference type="RefSeq" id="WP_342594946.1">
    <property type="nucleotide sequence ID" value="NZ_CP151919.1"/>
</dbReference>
<protein>
    <submittedName>
        <fullName evidence="1">Uncharacterized protein</fullName>
    </submittedName>
</protein>
<name>A0ABZ3CSI3_9GAMM</name>
<organism evidence="1 2">
    <name type="scientific">Salinicola lusitanus</name>
    <dbReference type="NCBI Taxonomy" id="1949085"/>
    <lineage>
        <taxon>Bacteria</taxon>
        <taxon>Pseudomonadati</taxon>
        <taxon>Pseudomonadota</taxon>
        <taxon>Gammaproteobacteria</taxon>
        <taxon>Oceanospirillales</taxon>
        <taxon>Halomonadaceae</taxon>
        <taxon>Salinicola</taxon>
    </lineage>
</organism>